<accession>A0A6P0EXX9</accession>
<dbReference type="EC" id="2.1.1.72" evidence="2"/>
<keyword evidence="3 7" id="KW-0489">Methyltransferase</keyword>
<comment type="caution">
    <text evidence="7">The sequence shown here is derived from an EMBL/GenBank/DDBJ whole genome shotgun (WGS) entry which is preliminary data.</text>
</comment>
<evidence type="ECO:0000313" key="7">
    <source>
        <dbReference type="EMBL" id="NEK96532.1"/>
    </source>
</evidence>
<evidence type="ECO:0000313" key="9">
    <source>
        <dbReference type="Proteomes" id="UP000468828"/>
    </source>
</evidence>
<dbReference type="GO" id="GO:0006298">
    <property type="term" value="P:mismatch repair"/>
    <property type="evidence" value="ECO:0007669"/>
    <property type="project" value="TreeGrafter"/>
</dbReference>
<protein>
    <recommendedName>
        <fullName evidence="2">site-specific DNA-methyltransferase (adenine-specific)</fullName>
        <ecNumber evidence="2">2.1.1.72</ecNumber>
    </recommendedName>
</protein>
<evidence type="ECO:0000313" key="8">
    <source>
        <dbReference type="EMBL" id="NEN53432.1"/>
    </source>
</evidence>
<dbReference type="GO" id="GO:0032259">
    <property type="term" value="P:methylation"/>
    <property type="evidence" value="ECO:0007669"/>
    <property type="project" value="UniProtKB-KW"/>
</dbReference>
<evidence type="ECO:0000256" key="3">
    <source>
        <dbReference type="ARBA" id="ARBA00022603"/>
    </source>
</evidence>
<reference evidence="7 9" key="1">
    <citation type="submission" date="2020-01" db="EMBL/GenBank/DDBJ databases">
        <title>the WGS Modestobacter muralis CPCC 204518.</title>
        <authorList>
            <person name="Jiang Z."/>
        </authorList>
    </citation>
    <scope>NUCLEOTIDE SEQUENCE [LARGE SCALE GENOMIC DNA]</scope>
    <source>
        <strain evidence="7 9">DSM 100205</strain>
    </source>
</reference>
<evidence type="ECO:0000313" key="10">
    <source>
        <dbReference type="Proteomes" id="UP000471152"/>
    </source>
</evidence>
<reference evidence="8 10" key="2">
    <citation type="submission" date="2020-02" db="EMBL/GenBank/DDBJ databases">
        <title>The WGS of Modestobacter muralis DSM 100205.</title>
        <authorList>
            <person name="Jiang Z."/>
        </authorList>
    </citation>
    <scope>NUCLEOTIDE SEQUENCE [LARGE SCALE GENOMIC DNA]</scope>
    <source>
        <strain evidence="8 10">DSM 100205</strain>
    </source>
</reference>
<evidence type="ECO:0000256" key="6">
    <source>
        <dbReference type="ARBA" id="ARBA00047942"/>
    </source>
</evidence>
<dbReference type="AlphaFoldDB" id="A0A6P0EXX9"/>
<dbReference type="RefSeq" id="WP_163613222.1">
    <property type="nucleotide sequence ID" value="NZ_JAAGWB010000069.1"/>
</dbReference>
<dbReference type="InterPro" id="IPR029063">
    <property type="entry name" value="SAM-dependent_MTases_sf"/>
</dbReference>
<dbReference type="Gene3D" id="3.40.50.150">
    <property type="entry name" value="Vaccinia Virus protein VP39"/>
    <property type="match status" value="1"/>
</dbReference>
<keyword evidence="9" id="KW-1185">Reference proteome</keyword>
<dbReference type="GO" id="GO:0043565">
    <property type="term" value="F:sequence-specific DNA binding"/>
    <property type="evidence" value="ECO:0007669"/>
    <property type="project" value="TreeGrafter"/>
</dbReference>
<dbReference type="GO" id="GO:0009307">
    <property type="term" value="P:DNA restriction-modification system"/>
    <property type="evidence" value="ECO:0007669"/>
    <property type="project" value="InterPro"/>
</dbReference>
<dbReference type="PANTHER" id="PTHR30481:SF2">
    <property type="entry name" value="SITE-SPECIFIC DNA-METHYLTRANSFERASE (ADENINE-SPECIFIC)"/>
    <property type="match status" value="1"/>
</dbReference>
<dbReference type="InterPro" id="IPR023095">
    <property type="entry name" value="Ade_MeTrfase_dom_2"/>
</dbReference>
<dbReference type="PRINTS" id="PR00505">
    <property type="entry name" value="D12N6MTFRASE"/>
</dbReference>
<dbReference type="Proteomes" id="UP000471152">
    <property type="component" value="Unassembled WGS sequence"/>
</dbReference>
<gene>
    <name evidence="8" type="ORF">G3R41_21240</name>
    <name evidence="7" type="ORF">GCU67_20525</name>
</gene>
<comment type="similarity">
    <text evidence="1">Belongs to the N(4)/N(6)-methyltransferase family.</text>
</comment>
<name>A0A6P0EXX9_9ACTN</name>
<keyword evidence="4" id="KW-0808">Transferase</keyword>
<dbReference type="EMBL" id="JAAGWH010000066">
    <property type="protein sequence ID" value="NEK96532.1"/>
    <property type="molecule type" value="Genomic_DNA"/>
</dbReference>
<comment type="catalytic activity">
    <reaction evidence="6">
        <text>a 2'-deoxyadenosine in DNA + S-adenosyl-L-methionine = an N(6)-methyl-2'-deoxyadenosine in DNA + S-adenosyl-L-homocysteine + H(+)</text>
        <dbReference type="Rhea" id="RHEA:15197"/>
        <dbReference type="Rhea" id="RHEA-COMP:12418"/>
        <dbReference type="Rhea" id="RHEA-COMP:12419"/>
        <dbReference type="ChEBI" id="CHEBI:15378"/>
        <dbReference type="ChEBI" id="CHEBI:57856"/>
        <dbReference type="ChEBI" id="CHEBI:59789"/>
        <dbReference type="ChEBI" id="CHEBI:90615"/>
        <dbReference type="ChEBI" id="CHEBI:90616"/>
        <dbReference type="EC" id="2.1.1.72"/>
    </reaction>
</comment>
<dbReference type="SUPFAM" id="SSF53335">
    <property type="entry name" value="S-adenosyl-L-methionine-dependent methyltransferases"/>
    <property type="match status" value="1"/>
</dbReference>
<evidence type="ECO:0000256" key="2">
    <source>
        <dbReference type="ARBA" id="ARBA00011900"/>
    </source>
</evidence>
<evidence type="ECO:0000256" key="1">
    <source>
        <dbReference type="ARBA" id="ARBA00006594"/>
    </source>
</evidence>
<dbReference type="EMBL" id="JAAGWB010000069">
    <property type="protein sequence ID" value="NEN53432.1"/>
    <property type="molecule type" value="Genomic_DNA"/>
</dbReference>
<dbReference type="InterPro" id="IPR012327">
    <property type="entry name" value="MeTrfase_D12"/>
</dbReference>
<dbReference type="GO" id="GO:0009007">
    <property type="term" value="F:site-specific DNA-methyltransferase (adenine-specific) activity"/>
    <property type="evidence" value="ECO:0007669"/>
    <property type="project" value="UniProtKB-EC"/>
</dbReference>
<sequence length="294" mass="32735">MRYLSPLRYPGGKGRLAPYIARLLASQAPRPHAYAEPFAGGAGAALRLLVDEEVRAIYINDLNPGIAAFWRCVFEQTDAFAALIEAAPVDLDAWHAARAVYEQPEGHDDLELGFATFFLNRCNRSGILGARPIGGLDQAGRWKIDARFNRDNLAERVRLLGGYRERAHVSQLDARDFLRTLEAQGTDVLVYVDPPYLVQGEDLYLDSLRPDDHAELAAMLRDSRLPWFLTYDVHEQITTGLYGGLRTAEFDIAHTAQKQHVGAEYAVFSDELIVPGIDLMRRGESRWIGSAAPA</sequence>
<dbReference type="PANTHER" id="PTHR30481">
    <property type="entry name" value="DNA ADENINE METHYLASE"/>
    <property type="match status" value="1"/>
</dbReference>
<organism evidence="7 9">
    <name type="scientific">Modestobacter muralis</name>
    <dbReference type="NCBI Taxonomy" id="1608614"/>
    <lineage>
        <taxon>Bacteria</taxon>
        <taxon>Bacillati</taxon>
        <taxon>Actinomycetota</taxon>
        <taxon>Actinomycetes</taxon>
        <taxon>Geodermatophilales</taxon>
        <taxon>Geodermatophilaceae</taxon>
        <taxon>Modestobacter</taxon>
    </lineage>
</organism>
<evidence type="ECO:0000256" key="4">
    <source>
        <dbReference type="ARBA" id="ARBA00022679"/>
    </source>
</evidence>
<dbReference type="GO" id="GO:1904047">
    <property type="term" value="F:S-adenosyl-L-methionine binding"/>
    <property type="evidence" value="ECO:0007669"/>
    <property type="project" value="TreeGrafter"/>
</dbReference>
<keyword evidence="5" id="KW-0949">S-adenosyl-L-methionine</keyword>
<proteinExistence type="inferred from homology"/>
<dbReference type="Proteomes" id="UP000468828">
    <property type="component" value="Unassembled WGS sequence"/>
</dbReference>
<evidence type="ECO:0000256" key="5">
    <source>
        <dbReference type="ARBA" id="ARBA00022691"/>
    </source>
</evidence>
<dbReference type="Gene3D" id="1.10.1020.10">
    <property type="entry name" value="Adenine-specific Methyltransferase, Domain 2"/>
    <property type="match status" value="1"/>
</dbReference>
<dbReference type="Pfam" id="PF02086">
    <property type="entry name" value="MethyltransfD12"/>
    <property type="match status" value="1"/>
</dbReference>